<keyword evidence="1 3" id="KW-0378">Hydrolase</keyword>
<dbReference type="EMBL" id="PFFQ01000023">
    <property type="protein sequence ID" value="PIW17478.1"/>
    <property type="molecule type" value="Genomic_DNA"/>
</dbReference>
<reference evidence="3 4" key="1">
    <citation type="submission" date="2017-09" db="EMBL/GenBank/DDBJ databases">
        <title>Depth-based differentiation of microbial function through sediment-hosted aquifers and enrichment of novel symbionts in the deep terrestrial subsurface.</title>
        <authorList>
            <person name="Probst A.J."/>
            <person name="Ladd B."/>
            <person name="Jarett J.K."/>
            <person name="Geller-Mcgrath D.E."/>
            <person name="Sieber C.M."/>
            <person name="Emerson J.B."/>
            <person name="Anantharaman K."/>
            <person name="Thomas B.C."/>
            <person name="Malmstrom R."/>
            <person name="Stieglmeier M."/>
            <person name="Klingl A."/>
            <person name="Woyke T."/>
            <person name="Ryan C.M."/>
            <person name="Banfield J.F."/>
        </authorList>
    </citation>
    <scope>NUCLEOTIDE SEQUENCE [LARGE SCALE GENOMIC DNA]</scope>
    <source>
        <strain evidence="3">CG17_big_fil_post_rev_8_21_14_2_50_48_46</strain>
    </source>
</reference>
<accession>A0A2M7G626</accession>
<evidence type="ECO:0000313" key="4">
    <source>
        <dbReference type="Proteomes" id="UP000231019"/>
    </source>
</evidence>
<sequence length="294" mass="33840">MILKLNKEPPMKSGKFVNTNGIKLHLAEAGKPDDPCLVFLHGFPDFSHGWRFQAAFFEEKKFYALMPDQRGYNLSDKPKGIKAYELEVLARDIRGLLQSLGRRVWLVGHDWGGTVAWQVAQTWPELLHGLILVNAPHPEVFWEQLRNNRNSWLKHSNLLFYQIPGLAEKMLSSGEWVHFSEQFKQSARKGTITENDLKKYRAAWSQPEAFKSMLNWFRAGFKIKSGAKTTLKIEVPVLFLQGLKDETLSEEMVKDSLARCKNIQHITIPHAGHWAHLDQNESVNELMLEFILAH</sequence>
<gene>
    <name evidence="3" type="ORF">COW36_08235</name>
</gene>
<organism evidence="3 4">
    <name type="scientific">bacterium (Candidatus Blackallbacteria) CG17_big_fil_post_rev_8_21_14_2_50_48_46</name>
    <dbReference type="NCBI Taxonomy" id="2014261"/>
    <lineage>
        <taxon>Bacteria</taxon>
        <taxon>Candidatus Blackallbacteria</taxon>
    </lineage>
</organism>
<dbReference type="PANTHER" id="PTHR43329">
    <property type="entry name" value="EPOXIDE HYDROLASE"/>
    <property type="match status" value="1"/>
</dbReference>
<evidence type="ECO:0000313" key="3">
    <source>
        <dbReference type="EMBL" id="PIW17478.1"/>
    </source>
</evidence>
<name>A0A2M7G626_9BACT</name>
<protein>
    <submittedName>
        <fullName evidence="3">Alpha/beta hydrolase</fullName>
    </submittedName>
</protein>
<feature type="domain" description="AB hydrolase-1" evidence="2">
    <location>
        <begin position="36"/>
        <end position="278"/>
    </location>
</feature>
<evidence type="ECO:0000259" key="2">
    <source>
        <dbReference type="Pfam" id="PF00561"/>
    </source>
</evidence>
<dbReference type="PRINTS" id="PR00111">
    <property type="entry name" value="ABHYDROLASE"/>
</dbReference>
<dbReference type="Pfam" id="PF00561">
    <property type="entry name" value="Abhydrolase_1"/>
    <property type="match status" value="1"/>
</dbReference>
<dbReference type="InterPro" id="IPR029058">
    <property type="entry name" value="AB_hydrolase_fold"/>
</dbReference>
<dbReference type="GO" id="GO:0016787">
    <property type="term" value="F:hydrolase activity"/>
    <property type="evidence" value="ECO:0007669"/>
    <property type="project" value="UniProtKB-KW"/>
</dbReference>
<dbReference type="Gene3D" id="3.40.50.1820">
    <property type="entry name" value="alpha/beta hydrolase"/>
    <property type="match status" value="1"/>
</dbReference>
<dbReference type="InterPro" id="IPR000639">
    <property type="entry name" value="Epox_hydrolase-like"/>
</dbReference>
<evidence type="ECO:0000256" key="1">
    <source>
        <dbReference type="ARBA" id="ARBA00022801"/>
    </source>
</evidence>
<comment type="caution">
    <text evidence="3">The sequence shown here is derived from an EMBL/GenBank/DDBJ whole genome shotgun (WGS) entry which is preliminary data.</text>
</comment>
<dbReference type="Proteomes" id="UP000231019">
    <property type="component" value="Unassembled WGS sequence"/>
</dbReference>
<dbReference type="PRINTS" id="PR00412">
    <property type="entry name" value="EPOXHYDRLASE"/>
</dbReference>
<dbReference type="AlphaFoldDB" id="A0A2M7G626"/>
<proteinExistence type="predicted"/>
<dbReference type="InterPro" id="IPR000073">
    <property type="entry name" value="AB_hydrolase_1"/>
</dbReference>
<dbReference type="SUPFAM" id="SSF53474">
    <property type="entry name" value="alpha/beta-Hydrolases"/>
    <property type="match status" value="1"/>
</dbReference>